<name>A0A917M6Q9_9BACI</name>
<dbReference type="Proteomes" id="UP000622860">
    <property type="component" value="Unassembled WGS sequence"/>
</dbReference>
<gene>
    <name evidence="1" type="ORF">GCM10011398_30000</name>
</gene>
<sequence length="39" mass="4316">MMITFEKVTKVYGSAGTQVKALDEVDLHIEKGEIYGVKS</sequence>
<proteinExistence type="predicted"/>
<evidence type="ECO:0000313" key="1">
    <source>
        <dbReference type="EMBL" id="GGG82479.1"/>
    </source>
</evidence>
<reference evidence="1" key="2">
    <citation type="submission" date="2020-09" db="EMBL/GenBank/DDBJ databases">
        <authorList>
            <person name="Sun Q."/>
            <person name="Zhou Y."/>
        </authorList>
    </citation>
    <scope>NUCLEOTIDE SEQUENCE</scope>
    <source>
        <strain evidence="1">CGMCC 1.12754</strain>
    </source>
</reference>
<dbReference type="SUPFAM" id="SSF52540">
    <property type="entry name" value="P-loop containing nucleoside triphosphate hydrolases"/>
    <property type="match status" value="1"/>
</dbReference>
<dbReference type="InterPro" id="IPR027417">
    <property type="entry name" value="P-loop_NTPase"/>
</dbReference>
<protein>
    <submittedName>
        <fullName evidence="1">Uncharacterized protein</fullName>
    </submittedName>
</protein>
<dbReference type="AlphaFoldDB" id="A0A917M6Q9"/>
<reference evidence="1" key="1">
    <citation type="journal article" date="2014" name="Int. J. Syst. Evol. Microbiol.">
        <title>Complete genome sequence of Corynebacterium casei LMG S-19264T (=DSM 44701T), isolated from a smear-ripened cheese.</title>
        <authorList>
            <consortium name="US DOE Joint Genome Institute (JGI-PGF)"/>
            <person name="Walter F."/>
            <person name="Albersmeier A."/>
            <person name="Kalinowski J."/>
            <person name="Ruckert C."/>
        </authorList>
    </citation>
    <scope>NUCLEOTIDE SEQUENCE</scope>
    <source>
        <strain evidence="1">CGMCC 1.12754</strain>
    </source>
</reference>
<accession>A0A917M6Q9</accession>
<comment type="caution">
    <text evidence="1">The sequence shown here is derived from an EMBL/GenBank/DDBJ whole genome shotgun (WGS) entry which is preliminary data.</text>
</comment>
<keyword evidence="2" id="KW-1185">Reference proteome</keyword>
<dbReference type="EMBL" id="BMFR01000014">
    <property type="protein sequence ID" value="GGG82479.1"/>
    <property type="molecule type" value="Genomic_DNA"/>
</dbReference>
<organism evidence="1 2">
    <name type="scientific">Virgibacillus oceani</name>
    <dbReference type="NCBI Taxonomy" id="1479511"/>
    <lineage>
        <taxon>Bacteria</taxon>
        <taxon>Bacillati</taxon>
        <taxon>Bacillota</taxon>
        <taxon>Bacilli</taxon>
        <taxon>Bacillales</taxon>
        <taxon>Bacillaceae</taxon>
        <taxon>Virgibacillus</taxon>
    </lineage>
</organism>
<evidence type="ECO:0000313" key="2">
    <source>
        <dbReference type="Proteomes" id="UP000622860"/>
    </source>
</evidence>